<gene>
    <name evidence="3" type="ORF">GCM10011322_29560</name>
</gene>
<accession>A0A917QB23</accession>
<keyword evidence="4" id="KW-1185">Reference proteome</keyword>
<keyword evidence="1" id="KW-0812">Transmembrane</keyword>
<dbReference type="Proteomes" id="UP000600449">
    <property type="component" value="Unassembled WGS sequence"/>
</dbReference>
<dbReference type="InterPro" id="IPR036691">
    <property type="entry name" value="Endo/exonu/phosph_ase_sf"/>
</dbReference>
<name>A0A917QB23_9HYPH</name>
<comment type="caution">
    <text evidence="3">The sequence shown here is derived from an EMBL/GenBank/DDBJ whole genome shotgun (WGS) entry which is preliminary data.</text>
</comment>
<evidence type="ECO:0000313" key="3">
    <source>
        <dbReference type="EMBL" id="GGK40497.1"/>
    </source>
</evidence>
<dbReference type="InterPro" id="IPR005135">
    <property type="entry name" value="Endo/exonuclease/phosphatase"/>
</dbReference>
<dbReference type="GO" id="GO:0003824">
    <property type="term" value="F:catalytic activity"/>
    <property type="evidence" value="ECO:0007669"/>
    <property type="project" value="InterPro"/>
</dbReference>
<feature type="transmembrane region" description="Helical" evidence="1">
    <location>
        <begin position="69"/>
        <end position="87"/>
    </location>
</feature>
<proteinExistence type="predicted"/>
<dbReference type="Pfam" id="PF03372">
    <property type="entry name" value="Exo_endo_phos"/>
    <property type="match status" value="1"/>
</dbReference>
<dbReference type="EMBL" id="BMMF01000008">
    <property type="protein sequence ID" value="GGK40497.1"/>
    <property type="molecule type" value="Genomic_DNA"/>
</dbReference>
<feature type="transmembrane region" description="Helical" evidence="1">
    <location>
        <begin position="37"/>
        <end position="62"/>
    </location>
</feature>
<organism evidence="3 4">
    <name type="scientific">Salinarimonas ramus</name>
    <dbReference type="NCBI Taxonomy" id="690164"/>
    <lineage>
        <taxon>Bacteria</taxon>
        <taxon>Pseudomonadati</taxon>
        <taxon>Pseudomonadota</taxon>
        <taxon>Alphaproteobacteria</taxon>
        <taxon>Hyphomicrobiales</taxon>
        <taxon>Salinarimonadaceae</taxon>
        <taxon>Salinarimonas</taxon>
    </lineage>
</organism>
<reference evidence="3 4" key="1">
    <citation type="journal article" date="2014" name="Int. J. Syst. Evol. Microbiol.">
        <title>Complete genome sequence of Corynebacterium casei LMG S-19264T (=DSM 44701T), isolated from a smear-ripened cheese.</title>
        <authorList>
            <consortium name="US DOE Joint Genome Institute (JGI-PGF)"/>
            <person name="Walter F."/>
            <person name="Albersmeier A."/>
            <person name="Kalinowski J."/>
            <person name="Ruckert C."/>
        </authorList>
    </citation>
    <scope>NUCLEOTIDE SEQUENCE [LARGE SCALE GENOMIC DNA]</scope>
    <source>
        <strain evidence="3 4">CGMCC 1.9161</strain>
    </source>
</reference>
<feature type="domain" description="Endonuclease/exonuclease/phosphatase" evidence="2">
    <location>
        <begin position="102"/>
        <end position="319"/>
    </location>
</feature>
<sequence length="333" mass="35695">MTSTRSRCMVRRAAIVALAAAVPFLAALPHLPDTLPIVVLMQSLPVLAYALAWVVCLALAALLWRAARWPVLAALATAVLLGGRALMPSAVADAPAAFTVATFNTDFWDQHGETEGLEAAFAAIDADVLLLQEHFYLDPPDVFEPIDRAHLLVSCCDYPHVFVDGDLVVASRFPGVDHSHPDPNVQRLTLEIEGRAVEVVNVHNPVHVTLYDSILTEAFWDFARDAAAARSLVYEAVDEALADARASERSALVGGDFNATAMMPSLRRSVLGPLGRDPLAHLDGSFPVGLPLWRIDHVVSTPDLPIACASMPATPVSDHRPVRCTVTRAASGA</sequence>
<evidence type="ECO:0000259" key="2">
    <source>
        <dbReference type="Pfam" id="PF03372"/>
    </source>
</evidence>
<protein>
    <recommendedName>
        <fullName evidence="2">Endonuclease/exonuclease/phosphatase domain-containing protein</fullName>
    </recommendedName>
</protein>
<keyword evidence="1" id="KW-0472">Membrane</keyword>
<keyword evidence="1" id="KW-1133">Transmembrane helix</keyword>
<evidence type="ECO:0000313" key="4">
    <source>
        <dbReference type="Proteomes" id="UP000600449"/>
    </source>
</evidence>
<dbReference type="Gene3D" id="3.60.10.10">
    <property type="entry name" value="Endonuclease/exonuclease/phosphatase"/>
    <property type="match status" value="1"/>
</dbReference>
<dbReference type="SUPFAM" id="SSF56219">
    <property type="entry name" value="DNase I-like"/>
    <property type="match status" value="1"/>
</dbReference>
<evidence type="ECO:0000256" key="1">
    <source>
        <dbReference type="SAM" id="Phobius"/>
    </source>
</evidence>
<dbReference type="AlphaFoldDB" id="A0A917QB23"/>